<dbReference type="Proteomes" id="UP001237592">
    <property type="component" value="Unassembled WGS sequence"/>
</dbReference>
<proteinExistence type="predicted"/>
<dbReference type="RefSeq" id="WP_099387759.1">
    <property type="nucleotide sequence ID" value="NZ_JAVFKP010000001.1"/>
</dbReference>
<gene>
    <name evidence="1" type="ORF">RB624_01925</name>
</gene>
<keyword evidence="2" id="KW-1185">Reference proteome</keyword>
<name>A0ABU0XM94_9BURK</name>
<organism evidence="1 2">
    <name type="scientific">Janthinobacterium lividum</name>
    <dbReference type="NCBI Taxonomy" id="29581"/>
    <lineage>
        <taxon>Bacteria</taxon>
        <taxon>Pseudomonadati</taxon>
        <taxon>Pseudomonadota</taxon>
        <taxon>Betaproteobacteria</taxon>
        <taxon>Burkholderiales</taxon>
        <taxon>Oxalobacteraceae</taxon>
        <taxon>Janthinobacterium</taxon>
    </lineage>
</organism>
<evidence type="ECO:0000313" key="1">
    <source>
        <dbReference type="EMBL" id="MDQ4624637.1"/>
    </source>
</evidence>
<sequence>MNEHTNSEVHITLTADEALVLFDFLRRYSDSGQLDIIDQAEQRALWNLCCIFEKKSVAPFNMEYGQALSKARAQLRDEE</sequence>
<reference evidence="1 2" key="1">
    <citation type="submission" date="2023-08" db="EMBL/GenBank/DDBJ databases">
        <title>Draft genome sequence of Janthinobacterium lividum.</title>
        <authorList>
            <person name="Chun B.H."/>
            <person name="Lee Y."/>
        </authorList>
    </citation>
    <scope>NUCLEOTIDE SEQUENCE [LARGE SCALE GENOMIC DNA]</scope>
    <source>
        <strain evidence="1 2">AMJK</strain>
    </source>
</reference>
<comment type="caution">
    <text evidence="1">The sequence shown here is derived from an EMBL/GenBank/DDBJ whole genome shotgun (WGS) entry which is preliminary data.</text>
</comment>
<protein>
    <submittedName>
        <fullName evidence="1">Uncharacterized protein</fullName>
    </submittedName>
</protein>
<accession>A0ABU0XM94</accession>
<evidence type="ECO:0000313" key="2">
    <source>
        <dbReference type="Proteomes" id="UP001237592"/>
    </source>
</evidence>
<dbReference type="EMBL" id="JAVFKP010000001">
    <property type="protein sequence ID" value="MDQ4624637.1"/>
    <property type="molecule type" value="Genomic_DNA"/>
</dbReference>